<reference evidence="12" key="1">
    <citation type="submission" date="2022-01" db="EMBL/GenBank/DDBJ databases">
        <authorList>
            <person name="King R."/>
        </authorList>
    </citation>
    <scope>NUCLEOTIDE SEQUENCE</scope>
</reference>
<dbReference type="Gene3D" id="1.20.120.1080">
    <property type="match status" value="1"/>
</dbReference>
<evidence type="ECO:0008006" key="14">
    <source>
        <dbReference type="Google" id="ProtNLM"/>
    </source>
</evidence>
<feature type="domain" description="R3H" evidence="9">
    <location>
        <begin position="56"/>
        <end position="120"/>
    </location>
</feature>
<dbReference type="Gene3D" id="1.25.40.20">
    <property type="entry name" value="Ankyrin repeat-containing domain"/>
    <property type="match status" value="1"/>
</dbReference>
<dbReference type="PANTHER" id="PTHR18934">
    <property type="entry name" value="ATP-DEPENDENT RNA HELICASE"/>
    <property type="match status" value="1"/>
</dbReference>
<dbReference type="InterPro" id="IPR014001">
    <property type="entry name" value="Helicase_ATP-bd"/>
</dbReference>
<dbReference type="PROSITE" id="PS50088">
    <property type="entry name" value="ANK_REPEAT"/>
    <property type="match status" value="1"/>
</dbReference>
<dbReference type="Pfam" id="PF12796">
    <property type="entry name" value="Ank_2"/>
    <property type="match status" value="1"/>
</dbReference>
<feature type="domain" description="Helicase ATP-binding" evidence="10">
    <location>
        <begin position="205"/>
        <end position="371"/>
    </location>
</feature>
<feature type="region of interest" description="Disordered" evidence="8">
    <location>
        <begin position="1088"/>
        <end position="1109"/>
    </location>
</feature>
<dbReference type="PROSITE" id="PS50297">
    <property type="entry name" value="ANK_REP_REGION"/>
    <property type="match status" value="1"/>
</dbReference>
<sequence length="1495" mass="170459">MYAGNYKGGTPKFGSSKTDSSYKPRKENIRFGVNKKGRSTKGNLVMDEHIQEATPEHLRIEIDKIFNEFLADPEKSEYIFPSDLNNLQRKYIHYRAQVMNLVSKSHGKEPNRQLHLKKKPKQLASQSFQVSLSDEIYNELQSFDQNYARVETQPHSNYRAIKRSEKVYSKIQDCEPVVPQSGGKDRKIQTIRQKLPIFEKREFVMNTINSNQVTIISSETGSGKTTQIPQYILEHADQNNLPCKIICTQPRRISTIAAAERVAYERSETVGGSVGYHIRLESKHCFKTNLLFCTVGVFLRNLMCGSKCLENITHIIVDEIHERDKQSDFLLICLKQNLSLYPHLKVILMSATVDTSKFQQYFNSSAILSIPGRLFSIETYFVEDILSMTAFFTPQMRTAMAKLQQKKQTVQNAQLPPVMELSPLDQDNLNLALEAYMNFSEEYDYTLHYDEATADLLQLFISEDVPVDQPHSDRGWTALMLACHLGDVEFIEKLCTLGANMNVPDKLGKTAYDYAKMANKNNILLLLDTIKDQEPPSGNAAPNLSDPLYLRQLYDMTTPDDFIDYDLIVTLIQYIHAQSDKGSILVFLPGYDEIMQCNDHIINSSLDSSAYRIFFLHSSMGMRDQCDVFKPLDQRKLILSTNIAETSITVEDVVFVIDAGKAKEKVYDSYNKLSALQTQWISRACAKQRQGRAGRVQKGFCFRLYSTQRYNHMAEERVPEILRVSLEELCLQAKIIAPQSMNIYNFLCLALDPPTLNSVGVAIENLQSLGALDKEEDLTRLGEYLALLTVEPRLGKMLIFGCIFKCLEPMLTLCASMAHKDPFQLPSQANLRSQAAAKRRELINGVPSDHSVYLLVFQQWQENCATNTSKQFCQEYFISETTMYGIVETRRQLIGQLRALGFIKAHSINEFNVNSHSWGLVKAIMSAAYFPNIAYPAQRGLALATRNEKKIIIHNTSVCSTKKYLNWYFYDEMVKNKINFMIRGVSICTPLMISLMCGIDTVYPTSHSINIDDWLEFYFGDTYAIKFRKAIHSLVDKCMINPGYSLDKENLIIIDTVAKVMDMSEKNEGFVQPPSVGEKPKFLYNATNAAPKRNNGRPITRNGMRQPTFNKEPINAERIQNRYIPPHMRAPGESAYRPRNVFDNNHPSTSGANELAYGLQNFANLTVTDTERANVTYQPQGRFNKHHNYYNGYDNFTVYNSQNRGYNFNPNQEYHIDNSRAQFDNNYGQSSSDDSSPERMALYEEVARNIVMQNNLNLADMEYNDNYLAPPLPQASQSLYGNQLNISAPSNLYQLPSQISNMPVQNTYNNYLSRPSNSLALVKHNNHPSRLSNSLALVKQNNHPSRPSNSLALVKQNQIYTDNPIYVFIKAVTKRNVDIAQSCKKWVFSPQTEKKILEFANQGKQIFLIFFVKEFQMLMGVAKYLSMNIGGGLSKPTASIAWIYYPPLVDRQACKLVNPYTRKSLYETQDGDIVRKDVAEILMSMYATCEARNKK</sequence>
<dbReference type="Pfam" id="PF00270">
    <property type="entry name" value="DEAD"/>
    <property type="match status" value="1"/>
</dbReference>
<dbReference type="InterPro" id="IPR007275">
    <property type="entry name" value="YTH_domain"/>
</dbReference>
<evidence type="ECO:0000313" key="13">
    <source>
        <dbReference type="Proteomes" id="UP001152799"/>
    </source>
</evidence>
<dbReference type="SMART" id="SM00490">
    <property type="entry name" value="HELICc"/>
    <property type="match status" value="1"/>
</dbReference>
<protein>
    <recommendedName>
        <fullName evidence="14">RNA helicase</fullName>
    </recommendedName>
</protein>
<dbReference type="Pfam" id="PF01424">
    <property type="entry name" value="R3H"/>
    <property type="match status" value="1"/>
</dbReference>
<dbReference type="FunFam" id="1.20.120.1080:FF:000002">
    <property type="entry name" value="Putative ATP-dependent RNA helicase DHX36"/>
    <property type="match status" value="1"/>
</dbReference>
<dbReference type="Gene3D" id="3.30.1370.50">
    <property type="entry name" value="R3H-like domain"/>
    <property type="match status" value="1"/>
</dbReference>
<keyword evidence="13" id="KW-1185">Reference proteome</keyword>
<dbReference type="GO" id="GO:0005524">
    <property type="term" value="F:ATP binding"/>
    <property type="evidence" value="ECO:0007669"/>
    <property type="project" value="UniProtKB-KW"/>
</dbReference>
<dbReference type="SUPFAM" id="SSF82708">
    <property type="entry name" value="R3H domain"/>
    <property type="match status" value="1"/>
</dbReference>
<evidence type="ECO:0000256" key="2">
    <source>
        <dbReference type="ARBA" id="ARBA00022801"/>
    </source>
</evidence>
<evidence type="ECO:0000256" key="4">
    <source>
        <dbReference type="ARBA" id="ARBA00022840"/>
    </source>
</evidence>
<dbReference type="PROSITE" id="PS51192">
    <property type="entry name" value="HELICASE_ATP_BIND_1"/>
    <property type="match status" value="1"/>
</dbReference>
<evidence type="ECO:0000256" key="1">
    <source>
        <dbReference type="ARBA" id="ARBA00022741"/>
    </source>
</evidence>
<gene>
    <name evidence="12" type="ORF">CEUTPL_LOCUS13075</name>
</gene>
<dbReference type="InterPro" id="IPR027417">
    <property type="entry name" value="P-loop_NTPase"/>
</dbReference>
<evidence type="ECO:0000256" key="8">
    <source>
        <dbReference type="SAM" id="MobiDB-lite"/>
    </source>
</evidence>
<dbReference type="InterPro" id="IPR048333">
    <property type="entry name" value="HA2_WH"/>
</dbReference>
<dbReference type="Pfam" id="PF07717">
    <property type="entry name" value="OB_NTP_bind"/>
    <property type="match status" value="1"/>
</dbReference>
<dbReference type="Pfam" id="PF04408">
    <property type="entry name" value="WHD_HA2"/>
    <property type="match status" value="1"/>
</dbReference>
<dbReference type="CDD" id="cd18791">
    <property type="entry name" value="SF2_C_RHA"/>
    <property type="match status" value="1"/>
</dbReference>
<dbReference type="PROSITE" id="PS51194">
    <property type="entry name" value="HELICASE_CTER"/>
    <property type="match status" value="1"/>
</dbReference>
<dbReference type="SUPFAM" id="SSF52540">
    <property type="entry name" value="P-loop containing nucleoside triphosphate hydrolases"/>
    <property type="match status" value="1"/>
</dbReference>
<accession>A0A9N9MYR5</accession>
<dbReference type="Pfam" id="PF21010">
    <property type="entry name" value="HA2_C"/>
    <property type="match status" value="1"/>
</dbReference>
<dbReference type="CDD" id="cd17917">
    <property type="entry name" value="DEXHc_RHA-like"/>
    <property type="match status" value="1"/>
</dbReference>
<dbReference type="InterPro" id="IPR002110">
    <property type="entry name" value="Ankyrin_rpt"/>
</dbReference>
<dbReference type="OrthoDB" id="6103986at2759"/>
<dbReference type="InterPro" id="IPR001374">
    <property type="entry name" value="R3H_dom"/>
</dbReference>
<evidence type="ECO:0000259" key="10">
    <source>
        <dbReference type="PROSITE" id="PS51192"/>
    </source>
</evidence>
<keyword evidence="5" id="KW-0694">RNA-binding</keyword>
<dbReference type="Gene3D" id="3.10.590.10">
    <property type="entry name" value="ph1033 like domains"/>
    <property type="match status" value="1"/>
</dbReference>
<proteinExistence type="inferred from homology"/>
<dbReference type="InterPro" id="IPR001650">
    <property type="entry name" value="Helicase_C-like"/>
</dbReference>
<dbReference type="Pfam" id="PF04146">
    <property type="entry name" value="YTH"/>
    <property type="match status" value="1"/>
</dbReference>
<feature type="repeat" description="ANK" evidence="7">
    <location>
        <begin position="474"/>
        <end position="506"/>
    </location>
</feature>
<keyword evidence="3" id="KW-0347">Helicase</keyword>
<evidence type="ECO:0000259" key="11">
    <source>
        <dbReference type="PROSITE" id="PS51194"/>
    </source>
</evidence>
<evidence type="ECO:0000256" key="7">
    <source>
        <dbReference type="PROSITE-ProRule" id="PRU00023"/>
    </source>
</evidence>
<dbReference type="SMART" id="SM00847">
    <property type="entry name" value="HA2"/>
    <property type="match status" value="1"/>
</dbReference>
<dbReference type="InterPro" id="IPR011545">
    <property type="entry name" value="DEAD/DEAH_box_helicase_dom"/>
</dbReference>
<keyword evidence="7" id="KW-0040">ANK repeat</keyword>
<feature type="compositionally biased region" description="Basic and acidic residues" evidence="8">
    <location>
        <begin position="20"/>
        <end position="29"/>
    </location>
</feature>
<dbReference type="PANTHER" id="PTHR18934:SF213">
    <property type="entry name" value="3'-5' RNA HELICASE YTHDC2"/>
    <property type="match status" value="1"/>
</dbReference>
<dbReference type="Pfam" id="PF00271">
    <property type="entry name" value="Helicase_C"/>
    <property type="match status" value="1"/>
</dbReference>
<dbReference type="InterPro" id="IPR011709">
    <property type="entry name" value="DEAD-box_helicase_OB_fold"/>
</dbReference>
<evidence type="ECO:0000256" key="3">
    <source>
        <dbReference type="ARBA" id="ARBA00022806"/>
    </source>
</evidence>
<dbReference type="GO" id="GO:0004386">
    <property type="term" value="F:helicase activity"/>
    <property type="evidence" value="ECO:0007669"/>
    <property type="project" value="UniProtKB-KW"/>
</dbReference>
<keyword evidence="2" id="KW-0378">Hydrolase</keyword>
<keyword evidence="4" id="KW-0067">ATP-binding</keyword>
<dbReference type="Proteomes" id="UP001152799">
    <property type="component" value="Chromosome 8"/>
</dbReference>
<dbReference type="GO" id="GO:0003723">
    <property type="term" value="F:RNA binding"/>
    <property type="evidence" value="ECO:0007669"/>
    <property type="project" value="UniProtKB-KW"/>
</dbReference>
<comment type="similarity">
    <text evidence="6">Belongs to the DExH box helicase family.</text>
</comment>
<dbReference type="FunFam" id="3.40.50.300:FF:000526">
    <property type="entry name" value="DExH-box ATP-dependent RNA helicase DExH3"/>
    <property type="match status" value="1"/>
</dbReference>
<dbReference type="InterPro" id="IPR036867">
    <property type="entry name" value="R3H_dom_sf"/>
</dbReference>
<feature type="region of interest" description="Disordered" evidence="8">
    <location>
        <begin position="1"/>
        <end position="38"/>
    </location>
</feature>
<dbReference type="Gene3D" id="3.40.50.300">
    <property type="entry name" value="P-loop containing nucleotide triphosphate hydrolases"/>
    <property type="match status" value="2"/>
</dbReference>
<evidence type="ECO:0000313" key="12">
    <source>
        <dbReference type="EMBL" id="CAG9772669.1"/>
    </source>
</evidence>
<dbReference type="GO" id="GO:0016787">
    <property type="term" value="F:hydrolase activity"/>
    <property type="evidence" value="ECO:0007669"/>
    <property type="project" value="UniProtKB-KW"/>
</dbReference>
<dbReference type="InterPro" id="IPR036770">
    <property type="entry name" value="Ankyrin_rpt-contain_sf"/>
</dbReference>
<dbReference type="SMART" id="SM00248">
    <property type="entry name" value="ANK"/>
    <property type="match status" value="1"/>
</dbReference>
<dbReference type="EMBL" id="OU892284">
    <property type="protein sequence ID" value="CAG9772669.1"/>
    <property type="molecule type" value="Genomic_DNA"/>
</dbReference>
<dbReference type="SMART" id="SM00487">
    <property type="entry name" value="DEXDc"/>
    <property type="match status" value="1"/>
</dbReference>
<evidence type="ECO:0000259" key="9">
    <source>
        <dbReference type="PROSITE" id="PS51061"/>
    </source>
</evidence>
<organism evidence="12 13">
    <name type="scientific">Ceutorhynchus assimilis</name>
    <name type="common">cabbage seed weevil</name>
    <dbReference type="NCBI Taxonomy" id="467358"/>
    <lineage>
        <taxon>Eukaryota</taxon>
        <taxon>Metazoa</taxon>
        <taxon>Ecdysozoa</taxon>
        <taxon>Arthropoda</taxon>
        <taxon>Hexapoda</taxon>
        <taxon>Insecta</taxon>
        <taxon>Pterygota</taxon>
        <taxon>Neoptera</taxon>
        <taxon>Endopterygota</taxon>
        <taxon>Coleoptera</taxon>
        <taxon>Polyphaga</taxon>
        <taxon>Cucujiformia</taxon>
        <taxon>Curculionidae</taxon>
        <taxon>Ceutorhynchinae</taxon>
        <taxon>Ceutorhynchus</taxon>
    </lineage>
</organism>
<name>A0A9N9MYR5_9CUCU</name>
<dbReference type="InterPro" id="IPR007502">
    <property type="entry name" value="Helicase-assoc_dom"/>
</dbReference>
<evidence type="ECO:0000256" key="6">
    <source>
        <dbReference type="ARBA" id="ARBA00060772"/>
    </source>
</evidence>
<dbReference type="PROSITE" id="PS51061">
    <property type="entry name" value="R3H"/>
    <property type="match status" value="1"/>
</dbReference>
<feature type="domain" description="Helicase C-terminal" evidence="11">
    <location>
        <begin position="570"/>
        <end position="737"/>
    </location>
</feature>
<dbReference type="SUPFAM" id="SSF48403">
    <property type="entry name" value="Ankyrin repeat"/>
    <property type="match status" value="1"/>
</dbReference>
<keyword evidence="1" id="KW-0547">Nucleotide-binding</keyword>
<evidence type="ECO:0000256" key="5">
    <source>
        <dbReference type="ARBA" id="ARBA00022884"/>
    </source>
</evidence>